<dbReference type="AlphaFoldDB" id="A0A7W8AD52"/>
<dbReference type="PANTHER" id="PTHR23513">
    <property type="entry name" value="INTEGRAL MEMBRANE EFFLUX PROTEIN-RELATED"/>
    <property type="match status" value="1"/>
</dbReference>
<dbReference type="GO" id="GO:0022857">
    <property type="term" value="F:transmembrane transporter activity"/>
    <property type="evidence" value="ECO:0007669"/>
    <property type="project" value="InterPro"/>
</dbReference>
<dbReference type="SUPFAM" id="SSF103473">
    <property type="entry name" value="MFS general substrate transporter"/>
    <property type="match status" value="1"/>
</dbReference>
<protein>
    <submittedName>
        <fullName evidence="7">MFS family permease</fullName>
    </submittedName>
</protein>
<proteinExistence type="predicted"/>
<name>A0A7W8AD52_9ACTN</name>
<evidence type="ECO:0000256" key="5">
    <source>
        <dbReference type="ARBA" id="ARBA00023136"/>
    </source>
</evidence>
<keyword evidence="4 6" id="KW-1133">Transmembrane helix</keyword>
<accession>A0A7W8AD52</accession>
<evidence type="ECO:0000256" key="1">
    <source>
        <dbReference type="ARBA" id="ARBA00004651"/>
    </source>
</evidence>
<comment type="subcellular location">
    <subcellularLocation>
        <location evidence="1">Cell membrane</location>
        <topology evidence="1">Multi-pass membrane protein</topology>
    </subcellularLocation>
</comment>
<sequence>MATTEKVPSLFSHQAFRRVFMAAAASLVGVEIAFVALPLVAISALNASPGQVAVIGVLDTMAFLLIGLPAGAWLDRTRRRWVMVVADLGRALLMASIPIAWLLGVLTVWQLFAVALLTGVGRVFFDVASLSYLPTAVGRDRLVQANSYLQSWDAGATVAGPSLGGFLVQLAAAPIAIAVTATTYLWSALCLFGIRVKEPEPERRADRHLAREVGEGVSFVLRHRLLRPIALQGAVTNLFLMVGIISIPLVFTRLLHLNAGDIGIFFTFGGVGILIGSSTARRVADRIGYGPSLWLAGLVGAPLCLLVPLVQPGVWQWITYVCWLAVTLRIGMNNVVLVSFRQRITPDRLLGRMNATMRFLMTGSLAVGAGVAGLVGQFAGVRTALWVSVIGLTVAWLPVYFSPLRWMRELPSEEEGSDVRSDD</sequence>
<evidence type="ECO:0000313" key="8">
    <source>
        <dbReference type="Proteomes" id="UP000568380"/>
    </source>
</evidence>
<evidence type="ECO:0000256" key="3">
    <source>
        <dbReference type="ARBA" id="ARBA00022692"/>
    </source>
</evidence>
<dbReference type="Proteomes" id="UP000568380">
    <property type="component" value="Unassembled WGS sequence"/>
</dbReference>
<feature type="transmembrane region" description="Helical" evidence="6">
    <location>
        <begin position="262"/>
        <end position="280"/>
    </location>
</feature>
<feature type="transmembrane region" description="Helical" evidence="6">
    <location>
        <begin position="51"/>
        <end position="74"/>
    </location>
</feature>
<feature type="transmembrane region" description="Helical" evidence="6">
    <location>
        <begin position="292"/>
        <end position="311"/>
    </location>
</feature>
<feature type="transmembrane region" description="Helical" evidence="6">
    <location>
        <begin position="384"/>
        <end position="401"/>
    </location>
</feature>
<dbReference type="CDD" id="cd06173">
    <property type="entry name" value="MFS_MefA_like"/>
    <property type="match status" value="1"/>
</dbReference>
<reference evidence="7 8" key="1">
    <citation type="submission" date="2020-08" db="EMBL/GenBank/DDBJ databases">
        <title>Genomic Encyclopedia of Type Strains, Phase IV (KMG-IV): sequencing the most valuable type-strain genomes for metagenomic binning, comparative biology and taxonomic classification.</title>
        <authorList>
            <person name="Goeker M."/>
        </authorList>
    </citation>
    <scope>NUCLEOTIDE SEQUENCE [LARGE SCALE GENOMIC DNA]</scope>
    <source>
        <strain evidence="7 8">DSM 45385</strain>
    </source>
</reference>
<feature type="transmembrane region" description="Helical" evidence="6">
    <location>
        <begin position="317"/>
        <end position="338"/>
    </location>
</feature>
<evidence type="ECO:0000256" key="2">
    <source>
        <dbReference type="ARBA" id="ARBA00022475"/>
    </source>
</evidence>
<dbReference type="GO" id="GO:0005886">
    <property type="term" value="C:plasma membrane"/>
    <property type="evidence" value="ECO:0007669"/>
    <property type="project" value="UniProtKB-SubCell"/>
</dbReference>
<comment type="caution">
    <text evidence="7">The sequence shown here is derived from an EMBL/GenBank/DDBJ whole genome shotgun (WGS) entry which is preliminary data.</text>
</comment>
<dbReference type="RefSeq" id="WP_184973751.1">
    <property type="nucleotide sequence ID" value="NZ_JACHIN010000021.1"/>
</dbReference>
<keyword evidence="5 6" id="KW-0472">Membrane</keyword>
<dbReference type="InterPro" id="IPR036259">
    <property type="entry name" value="MFS_trans_sf"/>
</dbReference>
<keyword evidence="8" id="KW-1185">Reference proteome</keyword>
<dbReference type="PANTHER" id="PTHR23513:SF6">
    <property type="entry name" value="MAJOR FACILITATOR SUPERFAMILY ASSOCIATED DOMAIN-CONTAINING PROTEIN"/>
    <property type="match status" value="1"/>
</dbReference>
<keyword evidence="2" id="KW-1003">Cell membrane</keyword>
<dbReference type="Gene3D" id="1.20.1250.20">
    <property type="entry name" value="MFS general substrate transporter like domains"/>
    <property type="match status" value="1"/>
</dbReference>
<feature type="transmembrane region" description="Helical" evidence="6">
    <location>
        <begin position="99"/>
        <end position="125"/>
    </location>
</feature>
<feature type="transmembrane region" description="Helical" evidence="6">
    <location>
        <begin position="359"/>
        <end position="378"/>
    </location>
</feature>
<gene>
    <name evidence="7" type="ORF">HNR40_009600</name>
</gene>
<keyword evidence="3 6" id="KW-0812">Transmembrane</keyword>
<feature type="transmembrane region" description="Helical" evidence="6">
    <location>
        <begin position="171"/>
        <end position="194"/>
    </location>
</feature>
<dbReference type="Pfam" id="PF07690">
    <property type="entry name" value="MFS_1"/>
    <property type="match status" value="1"/>
</dbReference>
<feature type="transmembrane region" description="Helical" evidence="6">
    <location>
        <begin position="229"/>
        <end position="250"/>
    </location>
</feature>
<dbReference type="InterPro" id="IPR011701">
    <property type="entry name" value="MFS"/>
</dbReference>
<evidence type="ECO:0000256" key="4">
    <source>
        <dbReference type="ARBA" id="ARBA00022989"/>
    </source>
</evidence>
<feature type="transmembrane region" description="Helical" evidence="6">
    <location>
        <begin position="20"/>
        <end position="45"/>
    </location>
</feature>
<evidence type="ECO:0000256" key="6">
    <source>
        <dbReference type="SAM" id="Phobius"/>
    </source>
</evidence>
<dbReference type="EMBL" id="JACHIN010000021">
    <property type="protein sequence ID" value="MBB5084092.1"/>
    <property type="molecule type" value="Genomic_DNA"/>
</dbReference>
<organism evidence="7 8">
    <name type="scientific">Nonomuraea endophytica</name>
    <dbReference type="NCBI Taxonomy" id="714136"/>
    <lineage>
        <taxon>Bacteria</taxon>
        <taxon>Bacillati</taxon>
        <taxon>Actinomycetota</taxon>
        <taxon>Actinomycetes</taxon>
        <taxon>Streptosporangiales</taxon>
        <taxon>Streptosporangiaceae</taxon>
        <taxon>Nonomuraea</taxon>
    </lineage>
</organism>
<evidence type="ECO:0000313" key="7">
    <source>
        <dbReference type="EMBL" id="MBB5084092.1"/>
    </source>
</evidence>